<dbReference type="EMBL" id="JAWIIV010000011">
    <property type="protein sequence ID" value="MEC4720403.1"/>
    <property type="molecule type" value="Genomic_DNA"/>
</dbReference>
<keyword evidence="1" id="KW-1133">Transmembrane helix</keyword>
<gene>
    <name evidence="2" type="ORF">RY831_14670</name>
</gene>
<evidence type="ECO:0000256" key="1">
    <source>
        <dbReference type="SAM" id="Phobius"/>
    </source>
</evidence>
<dbReference type="RefSeq" id="WP_326507122.1">
    <property type="nucleotide sequence ID" value="NZ_JAWIIV010000011.1"/>
</dbReference>
<organism evidence="2 3">
    <name type="scientific">Noviherbaspirillum album</name>
    <dbReference type="NCBI Taxonomy" id="3080276"/>
    <lineage>
        <taxon>Bacteria</taxon>
        <taxon>Pseudomonadati</taxon>
        <taxon>Pseudomonadota</taxon>
        <taxon>Betaproteobacteria</taxon>
        <taxon>Burkholderiales</taxon>
        <taxon>Oxalobacteraceae</taxon>
        <taxon>Noviherbaspirillum</taxon>
    </lineage>
</organism>
<keyword evidence="3" id="KW-1185">Reference proteome</keyword>
<dbReference type="Proteomes" id="UP001352263">
    <property type="component" value="Unassembled WGS sequence"/>
</dbReference>
<proteinExistence type="predicted"/>
<keyword evidence="1" id="KW-0472">Membrane</keyword>
<name>A0ABU6JA46_9BURK</name>
<comment type="caution">
    <text evidence="2">The sequence shown here is derived from an EMBL/GenBank/DDBJ whole genome shotgun (WGS) entry which is preliminary data.</text>
</comment>
<reference evidence="2 3" key="1">
    <citation type="submission" date="2023-10" db="EMBL/GenBank/DDBJ databases">
        <title>Noviherbaspirillum sp. CPCC 100848 genome assembly.</title>
        <authorList>
            <person name="Li X.Y."/>
            <person name="Fang X.M."/>
        </authorList>
    </citation>
    <scope>NUCLEOTIDE SEQUENCE [LARGE SCALE GENOMIC DNA]</scope>
    <source>
        <strain evidence="2 3">CPCC 100848</strain>
    </source>
</reference>
<protein>
    <submittedName>
        <fullName evidence="2">Uncharacterized protein</fullName>
    </submittedName>
</protein>
<accession>A0ABU6JA46</accession>
<feature type="transmembrane region" description="Helical" evidence="1">
    <location>
        <begin position="44"/>
        <end position="64"/>
    </location>
</feature>
<evidence type="ECO:0000313" key="2">
    <source>
        <dbReference type="EMBL" id="MEC4720403.1"/>
    </source>
</evidence>
<keyword evidence="1" id="KW-0812">Transmembrane</keyword>
<sequence>MKIDKDENLALERTRASFVQMRLGGAIAQPSNHVVPFLMQAYRFFAPAAPVLLVVGIIVVLMAFGRTSELISALTEQVKTRELERRGPLIEQIPLSQSELTGVAEVLRRLNTAVHIDLPNGRNVIQIWIDNATLLPEWTYAVSTLNSTGKGVAWSAAKICLKKCEQANAVASIEIKGYTQRIRLDGSSTQPQSRSE</sequence>
<evidence type="ECO:0000313" key="3">
    <source>
        <dbReference type="Proteomes" id="UP001352263"/>
    </source>
</evidence>